<dbReference type="Gene3D" id="2.60.40.1120">
    <property type="entry name" value="Carboxypeptidase-like, regulatory domain"/>
    <property type="match status" value="1"/>
</dbReference>
<evidence type="ECO:0000256" key="4">
    <source>
        <dbReference type="SAM" id="SignalP"/>
    </source>
</evidence>
<dbReference type="SUPFAM" id="SSF49464">
    <property type="entry name" value="Carboxypeptidase regulatory domain-like"/>
    <property type="match status" value="1"/>
</dbReference>
<dbReference type="InterPro" id="IPR036942">
    <property type="entry name" value="Beta-barrel_TonB_sf"/>
</dbReference>
<dbReference type="RefSeq" id="WP_074638442.1">
    <property type="nucleotide sequence ID" value="NZ_FNDO01000053.1"/>
</dbReference>
<dbReference type="InterPro" id="IPR008969">
    <property type="entry name" value="CarboxyPept-like_regulatory"/>
</dbReference>
<dbReference type="AlphaFoldDB" id="A0A1G8LFG5"/>
<keyword evidence="4" id="KW-0732">Signal</keyword>
<reference evidence="5 6" key="1">
    <citation type="submission" date="2016-10" db="EMBL/GenBank/DDBJ databases">
        <authorList>
            <person name="de Groot N.N."/>
        </authorList>
    </citation>
    <scope>NUCLEOTIDE SEQUENCE [LARGE SCALE GENOMIC DNA]</scope>
    <source>
        <strain evidence="5 6">NLAE-zl-C57</strain>
    </source>
</reference>
<evidence type="ECO:0000256" key="3">
    <source>
        <dbReference type="ARBA" id="ARBA00023237"/>
    </source>
</evidence>
<dbReference type="GO" id="GO:0009279">
    <property type="term" value="C:cell outer membrane"/>
    <property type="evidence" value="ECO:0007669"/>
    <property type="project" value="UniProtKB-SubCell"/>
</dbReference>
<organism evidence="5 6">
    <name type="scientific">Bacteroides ovatus</name>
    <dbReference type="NCBI Taxonomy" id="28116"/>
    <lineage>
        <taxon>Bacteria</taxon>
        <taxon>Pseudomonadati</taxon>
        <taxon>Bacteroidota</taxon>
        <taxon>Bacteroidia</taxon>
        <taxon>Bacteroidales</taxon>
        <taxon>Bacteroidaceae</taxon>
        <taxon>Bacteroides</taxon>
    </lineage>
</organism>
<sequence length="922" mass="104206">MKQTLVLLLTLLFPTLLFSQESETGIKGCVIGSESKLPVPGVIVTLNGENRQTRTDVKGAFFFNNISPGKDVLILNSVGIAPKNILISAVKGIMTDIGNIEVVELTASEDMSLVGVVDEAMVDDDVEGASQEISSKVILSNDVFLNKAAYQLSPMRFRARGYESSYEQKYINGVSFNDQLRGVFNYSSVGALNDMTRNGDVVNYNAPSAFTYGSIAGAENINMRASGYAPGTKATLTYTNRNYYLRGMVTYSTGLMNNGWAFTASLGGRYSHEGAIEGTFYRNFSYALSAEKQWKGGKHSLSIVTFGSPVARGQQSASYQQVYEYLDNYLYNPNWGYQNGKKRNAKVVQAFDPTLVLSHMWKINDNMTLTTGLGTHYGRYGNTALNWYNAPDPRPDYYRQLPSYFRYGTTINESGADQSELLWRRNDTSYTQINWDDMYLTNALGDGSAEYIVEERRSDLFETTLNSTFNARLSDHHTLTAGIELRSTLSRQFKTVNDLLGASYVWDYDKYAEQDFHGDQSRKQNDLNRLDRKVYEGGILGYNFNLNIFKAGGWIVNQHTSANFDAYYGVKVNYTSFYRDGKMRNGRYPDSSYGKGSTYSFVDMAVKGGLTYKINGRHFLTANVSYGTEAPLPNYVYLAPRITDHTTTSVSQQDLKSGRVFSADINYIFSMPSFTGRVSLFQTNFYDQMDRISYFTGASYLNHILYDMNKVHRGIELGATYKLDNHWSFDLAGTISEYYYSNNPMSVENYEAVSEHPDKVSKVYMKNLYVGGMPQFAGTLGVRYFIDYWFLGANLNAFGRNYVDVSPSRRLAEYYKDVDPVGTPQQYQFYKETVAQERFGSACTVDLSIGKIFYLPRRQSINVNLSVNNLLNKRDVRTGGYEQGRVVSEKDGIYTILNPKLLPNKYYYMQGINCFMNVSYRF</sequence>
<keyword evidence="3" id="KW-0998">Cell outer membrane</keyword>
<protein>
    <submittedName>
        <fullName evidence="5">Outer membrane receptor proteins, mostly Fe transport</fullName>
    </submittedName>
</protein>
<feature type="signal peptide" evidence="4">
    <location>
        <begin position="1"/>
        <end position="19"/>
    </location>
</feature>
<keyword evidence="2" id="KW-0472">Membrane</keyword>
<evidence type="ECO:0000256" key="1">
    <source>
        <dbReference type="ARBA" id="ARBA00004442"/>
    </source>
</evidence>
<name>A0A1G8LFG5_BACOV</name>
<dbReference type="EMBL" id="FNDO01000053">
    <property type="protein sequence ID" value="SDI54436.1"/>
    <property type="molecule type" value="Genomic_DNA"/>
</dbReference>
<dbReference type="SUPFAM" id="SSF56935">
    <property type="entry name" value="Porins"/>
    <property type="match status" value="1"/>
</dbReference>
<proteinExistence type="predicted"/>
<evidence type="ECO:0000256" key="2">
    <source>
        <dbReference type="ARBA" id="ARBA00023136"/>
    </source>
</evidence>
<evidence type="ECO:0000313" key="6">
    <source>
        <dbReference type="Proteomes" id="UP000181870"/>
    </source>
</evidence>
<gene>
    <name evidence="5" type="ORF">SAMN05192582_105313</name>
</gene>
<accession>A0A1G8LFG5</accession>
<keyword evidence="5" id="KW-0675">Receptor</keyword>
<dbReference type="Proteomes" id="UP000181870">
    <property type="component" value="Unassembled WGS sequence"/>
</dbReference>
<evidence type="ECO:0000313" key="5">
    <source>
        <dbReference type="EMBL" id="SDI54436.1"/>
    </source>
</evidence>
<comment type="subcellular location">
    <subcellularLocation>
        <location evidence="1">Cell outer membrane</location>
    </subcellularLocation>
</comment>
<dbReference type="Gene3D" id="2.40.170.20">
    <property type="entry name" value="TonB-dependent receptor, beta-barrel domain"/>
    <property type="match status" value="1"/>
</dbReference>
<feature type="chain" id="PRO_5010328721" evidence="4">
    <location>
        <begin position="20"/>
        <end position="922"/>
    </location>
</feature>